<sequence>MGAPWWQCLLLQSAPVILTARLVYQPIDTRWAAGAEGERRTAALLVPLRQDGWYVLHDRAIPATRANADHILVGAAGVFVIDSKHWSAKATVRVRGGRLWHGRADRTEQLRTATWETQQVARALGVAAATIVVVHGAEVPDGKITLDGVTVVGARRLQHLVRSLTPIPGYDTERVRQLAAAADRTFPPYTS</sequence>
<reference evidence="2 3" key="1">
    <citation type="submission" date="2022-10" db="EMBL/GenBank/DDBJ databases">
        <title>The complete genomes of actinobacterial strains from the NBC collection.</title>
        <authorList>
            <person name="Joergensen T.S."/>
            <person name="Alvarez Arevalo M."/>
            <person name="Sterndorff E.B."/>
            <person name="Faurdal D."/>
            <person name="Vuksanovic O."/>
            <person name="Mourched A.-S."/>
            <person name="Charusanti P."/>
            <person name="Shaw S."/>
            <person name="Blin K."/>
            <person name="Weber T."/>
        </authorList>
    </citation>
    <scope>NUCLEOTIDE SEQUENCE [LARGE SCALE GENOMIC DNA]</scope>
    <source>
        <strain evidence="2 3">NBC_01247</strain>
    </source>
</reference>
<dbReference type="Proteomes" id="UP001432014">
    <property type="component" value="Chromosome"/>
</dbReference>
<gene>
    <name evidence="2" type="ORF">OG469_01730</name>
</gene>
<dbReference type="RefSeq" id="WP_329501070.1">
    <property type="nucleotide sequence ID" value="NZ_CP108460.1"/>
</dbReference>
<dbReference type="EMBL" id="CP108482">
    <property type="protein sequence ID" value="WUS61341.1"/>
    <property type="molecule type" value="Genomic_DNA"/>
</dbReference>
<dbReference type="PROSITE" id="PS50965">
    <property type="entry name" value="NERD"/>
    <property type="match status" value="1"/>
</dbReference>
<evidence type="ECO:0000259" key="1">
    <source>
        <dbReference type="PROSITE" id="PS50965"/>
    </source>
</evidence>
<accession>A0ABZ1WK84</accession>
<protein>
    <submittedName>
        <fullName evidence="2">NERD domain-containing protein</fullName>
    </submittedName>
</protein>
<feature type="domain" description="NERD" evidence="1">
    <location>
        <begin position="33"/>
        <end position="147"/>
    </location>
</feature>
<evidence type="ECO:0000313" key="3">
    <source>
        <dbReference type="Proteomes" id="UP001432014"/>
    </source>
</evidence>
<dbReference type="InterPro" id="IPR011528">
    <property type="entry name" value="NERD"/>
</dbReference>
<proteinExistence type="predicted"/>
<keyword evidence="3" id="KW-1185">Reference proteome</keyword>
<name>A0ABZ1WK84_9ACTN</name>
<evidence type="ECO:0000313" key="2">
    <source>
        <dbReference type="EMBL" id="WUS61341.1"/>
    </source>
</evidence>
<dbReference type="Pfam" id="PF08378">
    <property type="entry name" value="NERD"/>
    <property type="match status" value="1"/>
</dbReference>
<organism evidence="2 3">
    <name type="scientific">Kitasatospora herbaricolor</name>
    <dbReference type="NCBI Taxonomy" id="68217"/>
    <lineage>
        <taxon>Bacteria</taxon>
        <taxon>Bacillati</taxon>
        <taxon>Actinomycetota</taxon>
        <taxon>Actinomycetes</taxon>
        <taxon>Kitasatosporales</taxon>
        <taxon>Streptomycetaceae</taxon>
        <taxon>Kitasatospora</taxon>
    </lineage>
</organism>